<comment type="caution">
    <text evidence="2">The sequence shown here is derived from an EMBL/GenBank/DDBJ whole genome shotgun (WGS) entry which is preliminary data.</text>
</comment>
<keyword evidence="3" id="KW-1185">Reference proteome</keyword>
<evidence type="ECO:0000313" key="3">
    <source>
        <dbReference type="Proteomes" id="UP001174694"/>
    </source>
</evidence>
<organism evidence="2 3">
    <name type="scientific">Pleurostoma richardsiae</name>
    <dbReference type="NCBI Taxonomy" id="41990"/>
    <lineage>
        <taxon>Eukaryota</taxon>
        <taxon>Fungi</taxon>
        <taxon>Dikarya</taxon>
        <taxon>Ascomycota</taxon>
        <taxon>Pezizomycotina</taxon>
        <taxon>Sordariomycetes</taxon>
        <taxon>Sordariomycetidae</taxon>
        <taxon>Calosphaeriales</taxon>
        <taxon>Pleurostomataceae</taxon>
        <taxon>Pleurostoma</taxon>
    </lineage>
</organism>
<accession>A0AA38RIG7</accession>
<reference evidence="2" key="1">
    <citation type="submission" date="2022-07" db="EMBL/GenBank/DDBJ databases">
        <title>Fungi with potential for degradation of polypropylene.</title>
        <authorList>
            <person name="Gostincar C."/>
        </authorList>
    </citation>
    <scope>NUCLEOTIDE SEQUENCE</scope>
    <source>
        <strain evidence="2">EXF-13308</strain>
    </source>
</reference>
<sequence>MLVLAILRGGQRPLLRSQQQQSLRLFRLVAPCQRSFPKTLHNALSNLSATRAASTTTKRRERLAYPESLVIYHAGTGRSTFLACLKLTTLFVFAFFGLVVTPAYLTADEPLWKAAGVATCGIVPLAFVAYTTSPFVAWIHLRLPPHARLSRDALAAFLRSPPPATRLDVTTMNIIGKPRRSQMTLADLRPARRRLGMVNYVRDTGAEDASRPWYMFRAVGNFKIEPVAGGERNNAWVWREVAAAIARRNAASSK</sequence>
<keyword evidence="1" id="KW-0472">Membrane</keyword>
<evidence type="ECO:0000313" key="2">
    <source>
        <dbReference type="EMBL" id="KAJ9132993.1"/>
    </source>
</evidence>
<feature type="transmembrane region" description="Helical" evidence="1">
    <location>
        <begin position="87"/>
        <end position="105"/>
    </location>
</feature>
<evidence type="ECO:0000256" key="1">
    <source>
        <dbReference type="SAM" id="Phobius"/>
    </source>
</evidence>
<feature type="transmembrane region" description="Helical" evidence="1">
    <location>
        <begin position="111"/>
        <end position="141"/>
    </location>
</feature>
<dbReference type="EMBL" id="JANBVO010000054">
    <property type="protein sequence ID" value="KAJ9132993.1"/>
    <property type="molecule type" value="Genomic_DNA"/>
</dbReference>
<name>A0AA38RIG7_9PEZI</name>
<keyword evidence="1" id="KW-1133">Transmembrane helix</keyword>
<dbReference type="AlphaFoldDB" id="A0AA38RIG7"/>
<proteinExistence type="predicted"/>
<keyword evidence="1" id="KW-0812">Transmembrane</keyword>
<gene>
    <name evidence="2" type="ORF">NKR23_g11056</name>
</gene>
<dbReference type="Proteomes" id="UP001174694">
    <property type="component" value="Unassembled WGS sequence"/>
</dbReference>
<protein>
    <submittedName>
        <fullName evidence="2">Uncharacterized protein</fullName>
    </submittedName>
</protein>